<dbReference type="InterPro" id="IPR009100">
    <property type="entry name" value="AcylCoA_DH/oxidase_NM_dom_sf"/>
</dbReference>
<dbReference type="SUPFAM" id="SSF56645">
    <property type="entry name" value="Acyl-CoA dehydrogenase NM domain-like"/>
    <property type="match status" value="1"/>
</dbReference>
<dbReference type="AlphaFoldDB" id="A0A1H3K290"/>
<dbReference type="InterPro" id="IPR013786">
    <property type="entry name" value="AcylCoA_DH/ox_N"/>
</dbReference>
<dbReference type="Gene3D" id="2.40.110.10">
    <property type="entry name" value="Butyryl-CoA Dehydrogenase, subunit A, domain 2"/>
    <property type="match status" value="1"/>
</dbReference>
<feature type="domain" description="Acyl-CoA oxidase/dehydrogenase middle" evidence="8">
    <location>
        <begin position="125"/>
        <end position="202"/>
    </location>
</feature>
<organism evidence="10 11">
    <name type="scientific">Citreimonas salinaria</name>
    <dbReference type="NCBI Taxonomy" id="321339"/>
    <lineage>
        <taxon>Bacteria</taxon>
        <taxon>Pseudomonadati</taxon>
        <taxon>Pseudomonadota</taxon>
        <taxon>Alphaproteobacteria</taxon>
        <taxon>Rhodobacterales</taxon>
        <taxon>Roseobacteraceae</taxon>
        <taxon>Citreimonas</taxon>
    </lineage>
</organism>
<dbReference type="InterPro" id="IPR006091">
    <property type="entry name" value="Acyl-CoA_Oxase/DH_mid-dom"/>
</dbReference>
<dbReference type="Gene3D" id="1.10.540.10">
    <property type="entry name" value="Acyl-CoA dehydrogenase/oxidase, N-terminal domain"/>
    <property type="match status" value="1"/>
</dbReference>
<evidence type="ECO:0000313" key="10">
    <source>
        <dbReference type="EMBL" id="SDY46306.1"/>
    </source>
</evidence>
<keyword evidence="5 6" id="KW-0560">Oxidoreductase</keyword>
<dbReference type="PANTHER" id="PTHR43292:SF3">
    <property type="entry name" value="ACYL-COA DEHYDROGENASE FADE29"/>
    <property type="match status" value="1"/>
</dbReference>
<dbReference type="InterPro" id="IPR009075">
    <property type="entry name" value="AcylCo_DH/oxidase_C"/>
</dbReference>
<dbReference type="FunFam" id="2.40.110.10:FF:000011">
    <property type="entry name" value="Acyl-CoA dehydrogenase FadE34"/>
    <property type="match status" value="1"/>
</dbReference>
<dbReference type="Gene3D" id="1.20.140.10">
    <property type="entry name" value="Butyryl-CoA Dehydrogenase, subunit A, domain 3"/>
    <property type="match status" value="1"/>
</dbReference>
<keyword evidence="4 6" id="KW-0274">FAD</keyword>
<dbReference type="RefSeq" id="WP_089883511.1">
    <property type="nucleotide sequence ID" value="NZ_FNPF01000008.1"/>
</dbReference>
<evidence type="ECO:0000256" key="6">
    <source>
        <dbReference type="RuleBase" id="RU362125"/>
    </source>
</evidence>
<dbReference type="InterPro" id="IPR046373">
    <property type="entry name" value="Acyl-CoA_Oxase/DH_mid-dom_sf"/>
</dbReference>
<reference evidence="10 11" key="1">
    <citation type="submission" date="2016-10" db="EMBL/GenBank/DDBJ databases">
        <authorList>
            <person name="de Groot N.N."/>
        </authorList>
    </citation>
    <scope>NUCLEOTIDE SEQUENCE [LARGE SCALE GENOMIC DNA]</scope>
    <source>
        <strain evidence="10 11">DSM 26880</strain>
    </source>
</reference>
<dbReference type="Proteomes" id="UP000199286">
    <property type="component" value="Unassembled WGS sequence"/>
</dbReference>
<comment type="similarity">
    <text evidence="2 6">Belongs to the acyl-CoA dehydrogenase family.</text>
</comment>
<dbReference type="STRING" id="321339.SAMN05444340_108126"/>
<keyword evidence="11" id="KW-1185">Reference proteome</keyword>
<evidence type="ECO:0000256" key="4">
    <source>
        <dbReference type="ARBA" id="ARBA00022827"/>
    </source>
</evidence>
<name>A0A1H3K290_9RHOB</name>
<dbReference type="OrthoDB" id="9775090at2"/>
<dbReference type="Pfam" id="PF02771">
    <property type="entry name" value="Acyl-CoA_dh_N"/>
    <property type="match status" value="1"/>
</dbReference>
<evidence type="ECO:0000256" key="5">
    <source>
        <dbReference type="ARBA" id="ARBA00023002"/>
    </source>
</evidence>
<feature type="domain" description="Acyl-CoA dehydrogenase/oxidase N-terminal" evidence="9">
    <location>
        <begin position="6"/>
        <end position="121"/>
    </location>
</feature>
<evidence type="ECO:0000313" key="11">
    <source>
        <dbReference type="Proteomes" id="UP000199286"/>
    </source>
</evidence>
<gene>
    <name evidence="10" type="ORF">SAMN05444340_108126</name>
</gene>
<dbReference type="PANTHER" id="PTHR43292">
    <property type="entry name" value="ACYL-COA DEHYDROGENASE"/>
    <property type="match status" value="1"/>
</dbReference>
<keyword evidence="3 6" id="KW-0285">Flavoprotein</keyword>
<sequence>MDLTYTDEQKAFRDEVRAFLDDKLPKRQRDKVAGGKRLTKADYEEWHAILNERGWLGVTWPAEFGGTGWDAVQRHIFEEETTRAHAPRIVPFGLNMLGPVLMKFGSKAQQDHYLPRILNGDDWWCQGYSEPGAGSDLASVKTTAVREGDHYIVNGQKTWTTLGQYADKIFCLVRTSKEGKPQQGISFLLIDMDSPGVEVRPIVLIDGEAEVNEVWLSDVKVPVENLVGEENKGWTYAKYLLTHERTNIAGVGFAQAGLENLKRIAGLEKAGGRPLIENPFFAAKMAQVEIDLMAMATTNLRTIAAAAAGQAPGAESSMLKIKGTVIRQEINALTRQAVGPFAMPFVSEALDEGSNVEPVGPDYALPATQAYFNNRKLSIYGGSNEVQRQIISKTILEL</sequence>
<proteinExistence type="inferred from homology"/>
<dbReference type="SUPFAM" id="SSF47203">
    <property type="entry name" value="Acyl-CoA dehydrogenase C-terminal domain-like"/>
    <property type="match status" value="1"/>
</dbReference>
<dbReference type="InterPro" id="IPR036250">
    <property type="entry name" value="AcylCo_DH-like_C"/>
</dbReference>
<evidence type="ECO:0000259" key="8">
    <source>
        <dbReference type="Pfam" id="PF02770"/>
    </source>
</evidence>
<dbReference type="Pfam" id="PF00441">
    <property type="entry name" value="Acyl-CoA_dh_1"/>
    <property type="match status" value="1"/>
</dbReference>
<comment type="cofactor">
    <cofactor evidence="1 6">
        <name>FAD</name>
        <dbReference type="ChEBI" id="CHEBI:57692"/>
    </cofactor>
</comment>
<accession>A0A1H3K290</accession>
<evidence type="ECO:0000259" key="9">
    <source>
        <dbReference type="Pfam" id="PF02771"/>
    </source>
</evidence>
<evidence type="ECO:0000256" key="2">
    <source>
        <dbReference type="ARBA" id="ARBA00009347"/>
    </source>
</evidence>
<dbReference type="Pfam" id="PF02770">
    <property type="entry name" value="Acyl-CoA_dh_M"/>
    <property type="match status" value="1"/>
</dbReference>
<dbReference type="GO" id="GO:0016627">
    <property type="term" value="F:oxidoreductase activity, acting on the CH-CH group of donors"/>
    <property type="evidence" value="ECO:0007669"/>
    <property type="project" value="InterPro"/>
</dbReference>
<evidence type="ECO:0000256" key="3">
    <source>
        <dbReference type="ARBA" id="ARBA00022630"/>
    </source>
</evidence>
<dbReference type="EMBL" id="FNPF01000008">
    <property type="protein sequence ID" value="SDY46306.1"/>
    <property type="molecule type" value="Genomic_DNA"/>
</dbReference>
<dbReference type="InterPro" id="IPR052161">
    <property type="entry name" value="Mycobact_Acyl-CoA_DH"/>
</dbReference>
<dbReference type="GO" id="GO:0050660">
    <property type="term" value="F:flavin adenine dinucleotide binding"/>
    <property type="evidence" value="ECO:0007669"/>
    <property type="project" value="InterPro"/>
</dbReference>
<evidence type="ECO:0000259" key="7">
    <source>
        <dbReference type="Pfam" id="PF00441"/>
    </source>
</evidence>
<evidence type="ECO:0000256" key="1">
    <source>
        <dbReference type="ARBA" id="ARBA00001974"/>
    </source>
</evidence>
<dbReference type="GO" id="GO:0005886">
    <property type="term" value="C:plasma membrane"/>
    <property type="evidence" value="ECO:0007669"/>
    <property type="project" value="TreeGrafter"/>
</dbReference>
<feature type="domain" description="Acyl-CoA dehydrogenase/oxidase C-terminal" evidence="7">
    <location>
        <begin position="231"/>
        <end position="395"/>
    </location>
</feature>
<dbReference type="InterPro" id="IPR037069">
    <property type="entry name" value="AcylCoA_DH/ox_N_sf"/>
</dbReference>
<protein>
    <submittedName>
        <fullName evidence="10">Acyl-CoA dehydrogenase</fullName>
    </submittedName>
</protein>